<dbReference type="OrthoDB" id="691587at2759"/>
<evidence type="ECO:0000256" key="7">
    <source>
        <dbReference type="ARBA" id="ARBA00023180"/>
    </source>
</evidence>
<dbReference type="FunFam" id="2.60.40.420:FF:000010">
    <property type="entry name" value="Early nodulin-like protein 1"/>
    <property type="match status" value="1"/>
</dbReference>
<dbReference type="InterPro" id="IPR003245">
    <property type="entry name" value="Phytocyanin_dom"/>
</dbReference>
<evidence type="ECO:0000256" key="3">
    <source>
        <dbReference type="ARBA" id="ARBA00022622"/>
    </source>
</evidence>
<keyword evidence="3" id="KW-0336">GPI-anchor</keyword>
<dbReference type="InterPro" id="IPR008972">
    <property type="entry name" value="Cupredoxin"/>
</dbReference>
<evidence type="ECO:0000313" key="13">
    <source>
        <dbReference type="EMBL" id="KAF5727974.1"/>
    </source>
</evidence>
<dbReference type="InterPro" id="IPR041846">
    <property type="entry name" value="ENL_dom"/>
</dbReference>
<dbReference type="PROSITE" id="PS51485">
    <property type="entry name" value="PHYTOCYANIN"/>
    <property type="match status" value="1"/>
</dbReference>
<feature type="compositionally biased region" description="Low complexity" evidence="10">
    <location>
        <begin position="138"/>
        <end position="158"/>
    </location>
</feature>
<comment type="subcellular location">
    <subcellularLocation>
        <location evidence="1">Cell membrane</location>
        <topology evidence="1">Lipid-anchor</topology>
        <topology evidence="1">GPI-anchor</topology>
    </subcellularLocation>
</comment>
<reference evidence="13 14" key="1">
    <citation type="journal article" date="2020" name="Nat. Commun.">
        <title>Genome of Tripterygium wilfordii and identification of cytochrome P450 involved in triptolide biosynthesis.</title>
        <authorList>
            <person name="Tu L."/>
            <person name="Su P."/>
            <person name="Zhang Z."/>
            <person name="Gao L."/>
            <person name="Wang J."/>
            <person name="Hu T."/>
            <person name="Zhou J."/>
            <person name="Zhang Y."/>
            <person name="Zhao Y."/>
            <person name="Liu Y."/>
            <person name="Song Y."/>
            <person name="Tong Y."/>
            <person name="Lu Y."/>
            <person name="Yang J."/>
            <person name="Xu C."/>
            <person name="Jia M."/>
            <person name="Peters R.J."/>
            <person name="Huang L."/>
            <person name="Gao W."/>
        </authorList>
    </citation>
    <scope>NUCLEOTIDE SEQUENCE [LARGE SCALE GENOMIC DNA]</scope>
    <source>
        <strain evidence="14">cv. XIE 37</strain>
        <tissue evidence="13">Leaf</tissue>
    </source>
</reference>
<dbReference type="PANTHER" id="PTHR33021">
    <property type="entry name" value="BLUE COPPER PROTEIN"/>
    <property type="match status" value="1"/>
</dbReference>
<keyword evidence="6" id="KW-1015">Disulfide bond</keyword>
<accession>A0A7J7C1F8</accession>
<gene>
    <name evidence="13" type="ORF">HS088_TW21G00114</name>
</gene>
<comment type="caution">
    <text evidence="13">The sequence shown here is derived from an EMBL/GenBank/DDBJ whole genome shotgun (WGS) entry which is preliminary data.</text>
</comment>
<dbReference type="EMBL" id="JAAARO010000021">
    <property type="protein sequence ID" value="KAF5727974.1"/>
    <property type="molecule type" value="Genomic_DNA"/>
</dbReference>
<evidence type="ECO:0000256" key="5">
    <source>
        <dbReference type="ARBA" id="ARBA00023136"/>
    </source>
</evidence>
<dbReference type="SUPFAM" id="SSF49503">
    <property type="entry name" value="Cupredoxins"/>
    <property type="match status" value="1"/>
</dbReference>
<feature type="chain" id="PRO_5029786954" evidence="11">
    <location>
        <begin position="29"/>
        <end position="208"/>
    </location>
</feature>
<dbReference type="AlphaFoldDB" id="A0A7J7C1F8"/>
<feature type="signal peptide" evidence="11">
    <location>
        <begin position="1"/>
        <end position="28"/>
    </location>
</feature>
<comment type="similarity">
    <text evidence="9">Belongs to the early nodulin-like (ENODL) family.</text>
</comment>
<protein>
    <submittedName>
        <fullName evidence="13">Putative Early nodulin-like protein 9</fullName>
    </submittedName>
</protein>
<dbReference type="Gene3D" id="2.60.40.420">
    <property type="entry name" value="Cupredoxins - blue copper proteins"/>
    <property type="match status" value="1"/>
</dbReference>
<evidence type="ECO:0000256" key="1">
    <source>
        <dbReference type="ARBA" id="ARBA00004609"/>
    </source>
</evidence>
<feature type="region of interest" description="Disordered" evidence="10">
    <location>
        <begin position="138"/>
        <end position="181"/>
    </location>
</feature>
<evidence type="ECO:0000256" key="4">
    <source>
        <dbReference type="ARBA" id="ARBA00022729"/>
    </source>
</evidence>
<evidence type="ECO:0000256" key="8">
    <source>
        <dbReference type="ARBA" id="ARBA00023288"/>
    </source>
</evidence>
<evidence type="ECO:0000256" key="9">
    <source>
        <dbReference type="ARBA" id="ARBA00035011"/>
    </source>
</evidence>
<dbReference type="Pfam" id="PF02298">
    <property type="entry name" value="Cu_bind_like"/>
    <property type="match status" value="1"/>
</dbReference>
<evidence type="ECO:0000256" key="11">
    <source>
        <dbReference type="SAM" id="SignalP"/>
    </source>
</evidence>
<dbReference type="CDD" id="cd11019">
    <property type="entry name" value="OsENODL1_like"/>
    <property type="match status" value="1"/>
</dbReference>
<evidence type="ECO:0000256" key="2">
    <source>
        <dbReference type="ARBA" id="ARBA00022475"/>
    </source>
</evidence>
<evidence type="ECO:0000259" key="12">
    <source>
        <dbReference type="PROSITE" id="PS51485"/>
    </source>
</evidence>
<feature type="domain" description="Phytocyanin" evidence="12">
    <location>
        <begin position="29"/>
        <end position="132"/>
    </location>
</feature>
<dbReference type="GO" id="GO:0098552">
    <property type="term" value="C:side of membrane"/>
    <property type="evidence" value="ECO:0007669"/>
    <property type="project" value="UniProtKB-KW"/>
</dbReference>
<evidence type="ECO:0000313" key="14">
    <source>
        <dbReference type="Proteomes" id="UP000593562"/>
    </source>
</evidence>
<keyword evidence="14" id="KW-1185">Reference proteome</keyword>
<name>A0A7J7C1F8_TRIWF</name>
<organism evidence="13 14">
    <name type="scientific">Tripterygium wilfordii</name>
    <name type="common">Thunder God vine</name>
    <dbReference type="NCBI Taxonomy" id="458696"/>
    <lineage>
        <taxon>Eukaryota</taxon>
        <taxon>Viridiplantae</taxon>
        <taxon>Streptophyta</taxon>
        <taxon>Embryophyta</taxon>
        <taxon>Tracheophyta</taxon>
        <taxon>Spermatophyta</taxon>
        <taxon>Magnoliopsida</taxon>
        <taxon>eudicotyledons</taxon>
        <taxon>Gunneridae</taxon>
        <taxon>Pentapetalae</taxon>
        <taxon>rosids</taxon>
        <taxon>fabids</taxon>
        <taxon>Celastrales</taxon>
        <taxon>Celastraceae</taxon>
        <taxon>Tripterygium</taxon>
    </lineage>
</organism>
<evidence type="ECO:0000256" key="6">
    <source>
        <dbReference type="ARBA" id="ARBA00023157"/>
    </source>
</evidence>
<dbReference type="GO" id="GO:0009055">
    <property type="term" value="F:electron transfer activity"/>
    <property type="evidence" value="ECO:0007669"/>
    <property type="project" value="InterPro"/>
</dbReference>
<dbReference type="FunCoup" id="A0A7J7C1F8">
    <property type="interactions" value="184"/>
</dbReference>
<dbReference type="InParanoid" id="A0A7J7C1F8"/>
<dbReference type="GO" id="GO:0005886">
    <property type="term" value="C:plasma membrane"/>
    <property type="evidence" value="ECO:0007669"/>
    <property type="project" value="UniProtKB-SubCell"/>
</dbReference>
<keyword evidence="4 11" id="KW-0732">Signal</keyword>
<proteinExistence type="inferred from homology"/>
<keyword evidence="2" id="KW-1003">Cell membrane</keyword>
<dbReference type="PANTHER" id="PTHR33021:SF253">
    <property type="entry name" value="EARLY NODULIN-LIKE PROTEIN 9"/>
    <property type="match status" value="1"/>
</dbReference>
<dbReference type="InterPro" id="IPR039391">
    <property type="entry name" value="Phytocyanin-like"/>
</dbReference>
<sequence length="208" mass="22177">MAHTTITRSFHVLLWLSSLMLLVRTSSAREFIVGGSSWTLTGNSSAINYNQWAEHNRFQIGDSIVFNYPPGQDSVLQVTREDYSNCTTTSPLHKYSTGHTVFTFSHSGPHYFISGNKDNCQKNQKLVVVVLADRSNMSSSTNQTTTASPPSPMASAPALVPSGTAETNPTPAPVSSPPKNTASSVHVGSIGFFGALVASSLIVISSGI</sequence>
<dbReference type="Proteomes" id="UP000593562">
    <property type="component" value="Unassembled WGS sequence"/>
</dbReference>
<keyword evidence="5" id="KW-0472">Membrane</keyword>
<keyword evidence="7" id="KW-0325">Glycoprotein</keyword>
<keyword evidence="8" id="KW-0449">Lipoprotein</keyword>
<evidence type="ECO:0000256" key="10">
    <source>
        <dbReference type="SAM" id="MobiDB-lite"/>
    </source>
</evidence>